<keyword evidence="5 7" id="KW-0863">Zinc-finger</keyword>
<dbReference type="GeneID" id="100370619"/>
<keyword evidence="2" id="KW-0963">Cytoplasm</keyword>
<evidence type="ECO:0000313" key="11">
    <source>
        <dbReference type="Proteomes" id="UP000694865"/>
    </source>
</evidence>
<dbReference type="PROSITE" id="PS50145">
    <property type="entry name" value="ZF_TRAF"/>
    <property type="match status" value="2"/>
</dbReference>
<name>A0ABM0MLE6_SACKO</name>
<evidence type="ECO:0000259" key="9">
    <source>
        <dbReference type="PROSITE" id="PS50144"/>
    </source>
</evidence>
<dbReference type="PROSITE" id="PS50144">
    <property type="entry name" value="MATH"/>
    <property type="match status" value="1"/>
</dbReference>
<evidence type="ECO:0000259" key="10">
    <source>
        <dbReference type="PROSITE" id="PS50145"/>
    </source>
</evidence>
<accession>A0ABM0MLE6</accession>
<feature type="domain" description="TRAF-type" evidence="10">
    <location>
        <begin position="106"/>
        <end position="155"/>
    </location>
</feature>
<evidence type="ECO:0000256" key="8">
    <source>
        <dbReference type="SAM" id="Coils"/>
    </source>
</evidence>
<comment type="subcellular location">
    <subcellularLocation>
        <location evidence="1">Cytoplasm</location>
    </subcellularLocation>
</comment>
<dbReference type="InterPro" id="IPR002083">
    <property type="entry name" value="MATH/TRAF_dom"/>
</dbReference>
<evidence type="ECO:0000313" key="12">
    <source>
        <dbReference type="RefSeq" id="XP_006820837.1"/>
    </source>
</evidence>
<feature type="coiled-coil region" evidence="8">
    <location>
        <begin position="255"/>
        <end position="310"/>
    </location>
</feature>
<keyword evidence="8" id="KW-0175">Coiled coil</keyword>
<dbReference type="PANTHER" id="PTHR10131:SF138">
    <property type="entry name" value="RE66324P"/>
    <property type="match status" value="1"/>
</dbReference>
<feature type="zinc finger region" description="TRAF-type" evidence="7">
    <location>
        <begin position="106"/>
        <end position="155"/>
    </location>
</feature>
<evidence type="ECO:0000256" key="3">
    <source>
        <dbReference type="ARBA" id="ARBA00022723"/>
    </source>
</evidence>
<feature type="domain" description="MATH" evidence="9">
    <location>
        <begin position="341"/>
        <end position="487"/>
    </location>
</feature>
<dbReference type="InterPro" id="IPR012227">
    <property type="entry name" value="TNF_rcpt-assoc_TRAF_met"/>
</dbReference>
<dbReference type="Pfam" id="PF02176">
    <property type="entry name" value="zf-TRAF"/>
    <property type="match status" value="1"/>
</dbReference>
<keyword evidence="3 7" id="KW-0479">Metal-binding</keyword>
<feature type="domain" description="TRAF-type" evidence="10">
    <location>
        <begin position="52"/>
        <end position="105"/>
    </location>
</feature>
<dbReference type="Pfam" id="PF16673">
    <property type="entry name" value="TRAF_BIRC3_bd"/>
    <property type="match status" value="1"/>
</dbReference>
<evidence type="ECO:0000256" key="5">
    <source>
        <dbReference type="ARBA" id="ARBA00022771"/>
    </source>
</evidence>
<dbReference type="Pfam" id="PF21355">
    <property type="entry name" value="TRAF-mep_MATH"/>
    <property type="match status" value="1"/>
</dbReference>
<gene>
    <name evidence="12" type="primary">LOC100370619</name>
</gene>
<dbReference type="Gene3D" id="2.60.210.10">
    <property type="entry name" value="Apoptosis, Tumor Necrosis Factor Receptor Associated Protein 2, Chain A"/>
    <property type="match status" value="1"/>
</dbReference>
<dbReference type="Proteomes" id="UP000694865">
    <property type="component" value="Unplaced"/>
</dbReference>
<dbReference type="PIRSF" id="PIRSF015614">
    <property type="entry name" value="TRAF"/>
    <property type="match status" value="1"/>
</dbReference>
<dbReference type="RefSeq" id="XP_006820837.1">
    <property type="nucleotide sequence ID" value="XM_006820774.1"/>
</dbReference>
<keyword evidence="11" id="KW-1185">Reference proteome</keyword>
<evidence type="ECO:0000256" key="7">
    <source>
        <dbReference type="PROSITE-ProRule" id="PRU00207"/>
    </source>
</evidence>
<protein>
    <submittedName>
        <fullName evidence="12">TNF receptor-associated factor 2-like</fullName>
    </submittedName>
</protein>
<dbReference type="InterPro" id="IPR008974">
    <property type="entry name" value="TRAF-like"/>
</dbReference>
<sequence length="493" mass="56965">MYLDDLEPNNNTLTINTVFPDRALAREMMRLKVRCVYNGCVWSGYYSQYKDHAMLCDFGVITCPVEGCGQEIQRGNRLRHTNEECCMRKTTCQYCNNDYIYRELKVHHAQCPKVRIPCDWCGNRVLREKIADHKNTETGDCPNMKQICEFKQVGCSTLIEKNGQSAHNKQEVQHHAHLLLQAILKLDSIKDNIKEYSTQIQQIKTLLESQKTRIQSLTQTTGNLEDQMRQHGQQLAKQNIRTEEKELGNDKQYYINELRAHIVKLEKKVETYEAIVSVLSREAECTTDNLTVVQRQSDQFKEQIRILENNCKSQDRIIALKDVSLAEQDLRIQALEMTSYDGILLWKITDFARKRRDAISGRKPSIYSPYFFTSHHGYKLCARLYLNGDGMGKGNHVSLFFVVMKGEYDAILKWPFRLKVTLMWLDQSNREHVIDAFRPDPSSSSFKRPTGDMNIASGCPLFMPLSVIDSGRCEYVKDDTAFIRIIVDVTDLG</sequence>
<dbReference type="SUPFAM" id="SSF49599">
    <property type="entry name" value="TRAF domain-like"/>
    <property type="match status" value="2"/>
</dbReference>
<dbReference type="InterPro" id="IPR049342">
    <property type="entry name" value="TRAF1-6_MATH_dom"/>
</dbReference>
<organism evidence="11 12">
    <name type="scientific">Saccoglossus kowalevskii</name>
    <name type="common">Acorn worm</name>
    <dbReference type="NCBI Taxonomy" id="10224"/>
    <lineage>
        <taxon>Eukaryota</taxon>
        <taxon>Metazoa</taxon>
        <taxon>Hemichordata</taxon>
        <taxon>Enteropneusta</taxon>
        <taxon>Harrimaniidae</taxon>
        <taxon>Saccoglossus</taxon>
    </lineage>
</organism>
<feature type="zinc finger region" description="TRAF-type" evidence="7">
    <location>
        <begin position="52"/>
        <end position="105"/>
    </location>
</feature>
<evidence type="ECO:0000256" key="4">
    <source>
        <dbReference type="ARBA" id="ARBA00022737"/>
    </source>
</evidence>
<dbReference type="InterPro" id="IPR032070">
    <property type="entry name" value="TRAF_BIRC3-bd"/>
</dbReference>
<dbReference type="Gene3D" id="3.30.40.10">
    <property type="entry name" value="Zinc/RING finger domain, C3HC4 (zinc finger)"/>
    <property type="match status" value="2"/>
</dbReference>
<keyword evidence="6 7" id="KW-0862">Zinc</keyword>
<keyword evidence="4" id="KW-0677">Repeat</keyword>
<dbReference type="InterPro" id="IPR001293">
    <property type="entry name" value="Znf_TRAF"/>
</dbReference>
<dbReference type="InterPro" id="IPR013083">
    <property type="entry name" value="Znf_RING/FYVE/PHD"/>
</dbReference>
<evidence type="ECO:0000256" key="2">
    <source>
        <dbReference type="ARBA" id="ARBA00022490"/>
    </source>
</evidence>
<feature type="coiled-coil region" evidence="8">
    <location>
        <begin position="186"/>
        <end position="227"/>
    </location>
</feature>
<evidence type="ECO:0000256" key="1">
    <source>
        <dbReference type="ARBA" id="ARBA00004496"/>
    </source>
</evidence>
<dbReference type="SMART" id="SM00061">
    <property type="entry name" value="MATH"/>
    <property type="match status" value="1"/>
</dbReference>
<evidence type="ECO:0000256" key="6">
    <source>
        <dbReference type="ARBA" id="ARBA00022833"/>
    </source>
</evidence>
<dbReference type="PANTHER" id="PTHR10131">
    <property type="entry name" value="TNF RECEPTOR ASSOCIATED FACTOR"/>
    <property type="match status" value="1"/>
</dbReference>
<proteinExistence type="predicted"/>
<reference evidence="12" key="1">
    <citation type="submission" date="2025-08" db="UniProtKB">
        <authorList>
            <consortium name="RefSeq"/>
        </authorList>
    </citation>
    <scope>IDENTIFICATION</scope>
    <source>
        <tissue evidence="12">Testes</tissue>
    </source>
</reference>
<dbReference type="Gene3D" id="1.20.5.170">
    <property type="match status" value="1"/>
</dbReference>